<feature type="region of interest" description="Disordered" evidence="1">
    <location>
        <begin position="102"/>
        <end position="291"/>
    </location>
</feature>
<feature type="compositionally biased region" description="Basic and acidic residues" evidence="1">
    <location>
        <begin position="229"/>
        <end position="238"/>
    </location>
</feature>
<feature type="compositionally biased region" description="Polar residues" evidence="1">
    <location>
        <begin position="192"/>
        <end position="201"/>
    </location>
</feature>
<dbReference type="Proteomes" id="UP000053611">
    <property type="component" value="Unassembled WGS sequence"/>
</dbReference>
<feature type="region of interest" description="Disordered" evidence="1">
    <location>
        <begin position="445"/>
        <end position="464"/>
    </location>
</feature>
<feature type="region of interest" description="Disordered" evidence="1">
    <location>
        <begin position="308"/>
        <end position="331"/>
    </location>
</feature>
<evidence type="ECO:0000256" key="1">
    <source>
        <dbReference type="SAM" id="MobiDB-lite"/>
    </source>
</evidence>
<evidence type="ECO:0000313" key="3">
    <source>
        <dbReference type="Proteomes" id="UP000053611"/>
    </source>
</evidence>
<feature type="compositionally biased region" description="Basic and acidic residues" evidence="1">
    <location>
        <begin position="105"/>
        <end position="129"/>
    </location>
</feature>
<name>A0A0J1B5P9_9TREE</name>
<feature type="region of interest" description="Disordered" evidence="1">
    <location>
        <begin position="540"/>
        <end position="622"/>
    </location>
</feature>
<accession>A0A0J1B5P9</accession>
<dbReference type="EMBL" id="KQ087199">
    <property type="protein sequence ID" value="KLT43024.1"/>
    <property type="molecule type" value="Genomic_DNA"/>
</dbReference>
<dbReference type="AlphaFoldDB" id="A0A0J1B5P9"/>
<feature type="region of interest" description="Disordered" evidence="1">
    <location>
        <begin position="1"/>
        <end position="24"/>
    </location>
</feature>
<proteinExistence type="predicted"/>
<feature type="compositionally biased region" description="Basic residues" evidence="1">
    <location>
        <begin position="496"/>
        <end position="509"/>
    </location>
</feature>
<gene>
    <name evidence="2" type="ORF">CC85DRAFT_311959</name>
</gene>
<organism evidence="2 3">
    <name type="scientific">Cutaneotrichosporon oleaginosum</name>
    <dbReference type="NCBI Taxonomy" id="879819"/>
    <lineage>
        <taxon>Eukaryota</taxon>
        <taxon>Fungi</taxon>
        <taxon>Dikarya</taxon>
        <taxon>Basidiomycota</taxon>
        <taxon>Agaricomycotina</taxon>
        <taxon>Tremellomycetes</taxon>
        <taxon>Trichosporonales</taxon>
        <taxon>Trichosporonaceae</taxon>
        <taxon>Cutaneotrichosporon</taxon>
    </lineage>
</organism>
<feature type="compositionally biased region" description="Basic and acidic residues" evidence="1">
    <location>
        <begin position="570"/>
        <end position="587"/>
    </location>
</feature>
<feature type="region of interest" description="Disordered" evidence="1">
    <location>
        <begin position="484"/>
        <end position="520"/>
    </location>
</feature>
<dbReference type="GeneID" id="28986595"/>
<keyword evidence="3" id="KW-1185">Reference proteome</keyword>
<feature type="compositionally biased region" description="Basic and acidic residues" evidence="1">
    <location>
        <begin position="148"/>
        <end position="162"/>
    </location>
</feature>
<feature type="compositionally biased region" description="Polar residues" evidence="1">
    <location>
        <begin position="553"/>
        <end position="562"/>
    </location>
</feature>
<evidence type="ECO:0000313" key="2">
    <source>
        <dbReference type="EMBL" id="KLT43024.1"/>
    </source>
</evidence>
<feature type="compositionally biased region" description="Basic and acidic residues" evidence="1">
    <location>
        <begin position="612"/>
        <end position="622"/>
    </location>
</feature>
<feature type="compositionally biased region" description="Low complexity" evidence="1">
    <location>
        <begin position="308"/>
        <end position="322"/>
    </location>
</feature>
<dbReference type="RefSeq" id="XP_018279515.1">
    <property type="nucleotide sequence ID" value="XM_018425992.1"/>
</dbReference>
<reference evidence="2 3" key="1">
    <citation type="submission" date="2015-03" db="EMBL/GenBank/DDBJ databases">
        <title>Genomics and transcriptomics of the oil-accumulating basidiomycete yeast T. oleaginosus allow insights into substrate utilization and the diverse evolutionary trajectories of mating systems in fungi.</title>
        <authorList>
            <consortium name="DOE Joint Genome Institute"/>
            <person name="Kourist R."/>
            <person name="Kracht O."/>
            <person name="Bracharz F."/>
            <person name="Lipzen A."/>
            <person name="Nolan M."/>
            <person name="Ohm R."/>
            <person name="Grigoriev I."/>
            <person name="Sun S."/>
            <person name="Heitman J."/>
            <person name="Bruck T."/>
            <person name="Nowrousian M."/>
        </authorList>
    </citation>
    <scope>NUCLEOTIDE SEQUENCE [LARGE SCALE GENOMIC DNA]</scope>
    <source>
        <strain evidence="2 3">IBC0246</strain>
    </source>
</reference>
<protein>
    <submittedName>
        <fullName evidence="2">Uncharacterized protein</fullName>
    </submittedName>
</protein>
<sequence>MAHVPPPPRLRAAIPSFVPAPHKPKKPAVRIDIVETQASAAREAYLAERLAQIDGWAYDQKPWGPTEMPVPSSLPFGRDPRARVRARVEEVMRDVAPAAAVPVAVKDEPGTQKAEKDEKCERSEDEPVKPGKTLKDRRRWSMLSLKSAAEEAPKPEKEKQAERGPPSAFKRWSVIKSDAVPGIVPDEPPSVPTHTRSTSEMTPARANATAPPAPLKRNRRWSLQNLKEVLTRDKEGAEVKPVPTKLEAETAPSLPVPKAKPEATIITHLPERSSSISPSKPKKSHSLPSPTMSLVSLDLDFDLFGLSSDSQSVKTPPESSAPEPAPTVTIKDVPNASPVQLLAERDAWRHEALLLYDQLCYWRLEALERGRERDGWRGVALAVGVQVPPCVVKTLPAAAAPLSDAQRRTREVEREREKGRERVREWHLASIERERREHAAREAERRAEARETAERRELDRRVRERRARERHIEMREAARLSDWAGLTRREGEPRHPSAHRAPSSRHSRQHSREWAPSGAAEAAADAMAVVGAAPAGVLPPPGLPGPVSPMSSWGRQSRTSSYAGAHRFPAPHDHSNGVPEHEHDARPRAVGWPASESGRERAREMLTPPRGASREAMRSGTA</sequence>